<protein>
    <submittedName>
        <fullName evidence="8">Coenzyme A pyrophosphatase</fullName>
    </submittedName>
</protein>
<dbReference type="Pfam" id="PF00293">
    <property type="entry name" value="NUDIX"/>
    <property type="match status" value="1"/>
</dbReference>
<keyword evidence="6" id="KW-0464">Manganese</keyword>
<sequence length="210" mass="23964">MNYNIGAIKQQLGNRKPNILGHEKMKKSAVMLPLLREGGETHLLFEVRAKTLRTQPGEICFPGGRVDDEDKNEEETAVRETCEELGINNGDIEIAAPLDVLVMPYKLLIYPFVGVVSETAVLKPNESEVGEVFSVPLKELLTQNPDRHHVDLHVRPNESFPFHLIPNGKAYKWRSTQIAEYFYTYQDYVIWGLTARILHHFLQLVEKEGI</sequence>
<dbReference type="PANTHER" id="PTHR12992:SF11">
    <property type="entry name" value="MITOCHONDRIAL COENZYME A DIPHOSPHATASE NUDT8"/>
    <property type="match status" value="1"/>
</dbReference>
<dbReference type="PROSITE" id="PS51462">
    <property type="entry name" value="NUDIX"/>
    <property type="match status" value="1"/>
</dbReference>
<dbReference type="InterPro" id="IPR000086">
    <property type="entry name" value="NUDIX_hydrolase_dom"/>
</dbReference>
<feature type="domain" description="Nudix hydrolase" evidence="7">
    <location>
        <begin position="25"/>
        <end position="160"/>
    </location>
</feature>
<dbReference type="PANTHER" id="PTHR12992">
    <property type="entry name" value="NUDIX HYDROLASE"/>
    <property type="match status" value="1"/>
</dbReference>
<dbReference type="Proteomes" id="UP000253314">
    <property type="component" value="Unassembled WGS sequence"/>
</dbReference>
<evidence type="ECO:0000256" key="4">
    <source>
        <dbReference type="ARBA" id="ARBA00022801"/>
    </source>
</evidence>
<gene>
    <name evidence="8" type="ORF">DS031_12940</name>
</gene>
<evidence type="ECO:0000256" key="2">
    <source>
        <dbReference type="ARBA" id="ARBA00001946"/>
    </source>
</evidence>
<reference evidence="8 9" key="1">
    <citation type="submission" date="2018-07" db="EMBL/GenBank/DDBJ databases">
        <title>Lottiidibacillus patelloidae gen. nov., sp. nov., isolated from the intestinal tract of a marine limpet and the reclassification of B. taeanensis BH030017T, B. algicola KMM 3737T and B. hwajinpoensis SW-72T as genus Lottiidibacillus.</title>
        <authorList>
            <person name="Liu R."/>
            <person name="Huang Z."/>
        </authorList>
    </citation>
    <scope>NUCLEOTIDE SEQUENCE [LARGE SCALE GENOMIC DNA]</scope>
    <source>
        <strain evidence="8 9">BH030017</strain>
    </source>
</reference>
<evidence type="ECO:0000256" key="1">
    <source>
        <dbReference type="ARBA" id="ARBA00001936"/>
    </source>
</evidence>
<comment type="caution">
    <text evidence="8">The sequence shown here is derived from an EMBL/GenBank/DDBJ whole genome shotgun (WGS) entry which is preliminary data.</text>
</comment>
<accession>A0A366XTD3</accession>
<dbReference type="AlphaFoldDB" id="A0A366XTD3"/>
<keyword evidence="3" id="KW-0479">Metal-binding</keyword>
<comment type="cofactor">
    <cofactor evidence="1">
        <name>Mn(2+)</name>
        <dbReference type="ChEBI" id="CHEBI:29035"/>
    </cofactor>
</comment>
<dbReference type="Gene3D" id="3.90.79.10">
    <property type="entry name" value="Nucleoside Triphosphate Pyrophosphohydrolase"/>
    <property type="match status" value="1"/>
</dbReference>
<dbReference type="OrthoDB" id="9802805at2"/>
<organism evidence="8 9">
    <name type="scientific">Bacillus taeanensis</name>
    <dbReference type="NCBI Taxonomy" id="273032"/>
    <lineage>
        <taxon>Bacteria</taxon>
        <taxon>Bacillati</taxon>
        <taxon>Bacillota</taxon>
        <taxon>Bacilli</taxon>
        <taxon>Bacillales</taxon>
        <taxon>Bacillaceae</taxon>
        <taxon>Bacillus</taxon>
    </lineage>
</organism>
<proteinExistence type="predicted"/>
<dbReference type="InterPro" id="IPR015797">
    <property type="entry name" value="NUDIX_hydrolase-like_dom_sf"/>
</dbReference>
<dbReference type="GO" id="GO:0010945">
    <property type="term" value="F:coenzyme A diphosphatase activity"/>
    <property type="evidence" value="ECO:0007669"/>
    <property type="project" value="InterPro"/>
</dbReference>
<name>A0A366XTD3_9BACI</name>
<dbReference type="InterPro" id="IPR045121">
    <property type="entry name" value="CoAse"/>
</dbReference>
<evidence type="ECO:0000256" key="5">
    <source>
        <dbReference type="ARBA" id="ARBA00022842"/>
    </source>
</evidence>
<evidence type="ECO:0000313" key="8">
    <source>
        <dbReference type="EMBL" id="RBW69157.1"/>
    </source>
</evidence>
<keyword evidence="4" id="KW-0378">Hydrolase</keyword>
<dbReference type="GO" id="GO:0046872">
    <property type="term" value="F:metal ion binding"/>
    <property type="evidence" value="ECO:0007669"/>
    <property type="project" value="UniProtKB-KW"/>
</dbReference>
<dbReference type="CDD" id="cd03426">
    <property type="entry name" value="NUDIX_CoAse_Nudt7"/>
    <property type="match status" value="1"/>
</dbReference>
<dbReference type="SUPFAM" id="SSF55811">
    <property type="entry name" value="Nudix"/>
    <property type="match status" value="1"/>
</dbReference>
<evidence type="ECO:0000256" key="6">
    <source>
        <dbReference type="ARBA" id="ARBA00023211"/>
    </source>
</evidence>
<keyword evidence="5" id="KW-0460">Magnesium</keyword>
<dbReference type="EMBL" id="QOCW01000013">
    <property type="protein sequence ID" value="RBW69157.1"/>
    <property type="molecule type" value="Genomic_DNA"/>
</dbReference>
<keyword evidence="9" id="KW-1185">Reference proteome</keyword>
<evidence type="ECO:0000256" key="3">
    <source>
        <dbReference type="ARBA" id="ARBA00022723"/>
    </source>
</evidence>
<comment type="cofactor">
    <cofactor evidence="2">
        <name>Mg(2+)</name>
        <dbReference type="ChEBI" id="CHEBI:18420"/>
    </cofactor>
</comment>
<evidence type="ECO:0000313" key="9">
    <source>
        <dbReference type="Proteomes" id="UP000253314"/>
    </source>
</evidence>
<evidence type="ECO:0000259" key="7">
    <source>
        <dbReference type="PROSITE" id="PS51462"/>
    </source>
</evidence>